<dbReference type="PROSITE" id="PS00862">
    <property type="entry name" value="OX2_COVAL_FAD"/>
    <property type="match status" value="1"/>
</dbReference>
<evidence type="ECO:0000256" key="1">
    <source>
        <dbReference type="ARBA" id="ARBA00001974"/>
    </source>
</evidence>
<dbReference type="Proteomes" id="UP000054007">
    <property type="component" value="Unassembled WGS sequence"/>
</dbReference>
<comment type="cofactor">
    <cofactor evidence="1">
        <name>FAD</name>
        <dbReference type="ChEBI" id="CHEBI:57692"/>
    </cofactor>
</comment>
<evidence type="ECO:0000256" key="2">
    <source>
        <dbReference type="ARBA" id="ARBA00005466"/>
    </source>
</evidence>
<evidence type="ECO:0000256" key="3">
    <source>
        <dbReference type="ARBA" id="ARBA00022630"/>
    </source>
</evidence>
<keyword evidence="4" id="KW-0274">FAD</keyword>
<evidence type="ECO:0000256" key="6">
    <source>
        <dbReference type="SAM" id="SignalP"/>
    </source>
</evidence>
<comment type="similarity">
    <text evidence="2">Belongs to the oxygen-dependent FAD-linked oxidoreductase family.</text>
</comment>
<keyword evidence="3" id="KW-0285">Flavoprotein</keyword>
<dbReference type="InterPro" id="IPR050416">
    <property type="entry name" value="FAD-linked_Oxidoreductase"/>
</dbReference>
<keyword evidence="9" id="KW-1185">Reference proteome</keyword>
<proteinExistence type="inferred from homology"/>
<dbReference type="Gene3D" id="3.30.465.10">
    <property type="match status" value="1"/>
</dbReference>
<dbReference type="Pfam" id="PF08031">
    <property type="entry name" value="BBE"/>
    <property type="match status" value="1"/>
</dbReference>
<dbReference type="Gene3D" id="3.40.462.20">
    <property type="match status" value="1"/>
</dbReference>
<dbReference type="GO" id="GO:0016491">
    <property type="term" value="F:oxidoreductase activity"/>
    <property type="evidence" value="ECO:0007669"/>
    <property type="project" value="UniProtKB-KW"/>
</dbReference>
<dbReference type="STRING" id="1314674.A0A0D7B362"/>
<evidence type="ECO:0000259" key="7">
    <source>
        <dbReference type="PROSITE" id="PS51387"/>
    </source>
</evidence>
<gene>
    <name evidence="8" type="ORF">CYLTODRAFT_492748</name>
</gene>
<evidence type="ECO:0000313" key="9">
    <source>
        <dbReference type="Proteomes" id="UP000054007"/>
    </source>
</evidence>
<dbReference type="InterPro" id="IPR012951">
    <property type="entry name" value="BBE"/>
</dbReference>
<dbReference type="PANTHER" id="PTHR42973:SF39">
    <property type="entry name" value="FAD-BINDING PCMH-TYPE DOMAIN-CONTAINING PROTEIN"/>
    <property type="match status" value="1"/>
</dbReference>
<dbReference type="GO" id="GO:0071949">
    <property type="term" value="F:FAD binding"/>
    <property type="evidence" value="ECO:0007669"/>
    <property type="project" value="InterPro"/>
</dbReference>
<sequence>MARLALSFAASTVVALVTAQSSLQGALSDAGVFTIYPGDSGFDSASAPFNLRYDTVEPVAVTYPSTTDEVAAVVALGHSNNLNVVARSGGHSYIAGGIGSKSGELVVDLSNLTSIQYNSSSHTATIQTGLRLGDVASALGDKGQGIPHGTCPYVGIGGHAASGGFGYTSRMWGLTLDVIEEITVVMANGTVATASNNQNSDLFWAMRGAAPSFGITTSMVVKTFDAPNYAAIFQYEWDLNPSDAANFLIEYQNFLLTDIPAELGSGLVLGPWASSQDNIYLSLSGGWYGESEEALNDVLKPFLDKVPEPTSRRISGDGTYIGSVTELGGGSLNTHDAKDTTDTFYAKSLMTPESDLITLEAATAFMEYLVDRGYNSGTDWFVQPEAYGGRNSKVNSVSADSTAFGSRSSLLTFQFYASSSDMKPPYPDSAFDFVDGMVSSIVDNMPSDWAHGAYYNYPDDRLENWQELYYRDNYNQLAELKKVYDPTGVFKGPLVVAN</sequence>
<protein>
    <submittedName>
        <fullName evidence="8">Glucooligosaccharide oxidase</fullName>
    </submittedName>
</protein>
<keyword evidence="5" id="KW-0560">Oxidoreductase</keyword>
<reference evidence="8 9" key="1">
    <citation type="journal article" date="2015" name="Fungal Genet. Biol.">
        <title>Evolution of novel wood decay mechanisms in Agaricales revealed by the genome sequences of Fistulina hepatica and Cylindrobasidium torrendii.</title>
        <authorList>
            <person name="Floudas D."/>
            <person name="Held B.W."/>
            <person name="Riley R."/>
            <person name="Nagy L.G."/>
            <person name="Koehler G."/>
            <person name="Ransdell A.S."/>
            <person name="Younus H."/>
            <person name="Chow J."/>
            <person name="Chiniquy J."/>
            <person name="Lipzen A."/>
            <person name="Tritt A."/>
            <person name="Sun H."/>
            <person name="Haridas S."/>
            <person name="LaButti K."/>
            <person name="Ohm R.A."/>
            <person name="Kues U."/>
            <person name="Blanchette R.A."/>
            <person name="Grigoriev I.V."/>
            <person name="Minto R.E."/>
            <person name="Hibbett D.S."/>
        </authorList>
    </citation>
    <scope>NUCLEOTIDE SEQUENCE [LARGE SCALE GENOMIC DNA]</scope>
    <source>
        <strain evidence="8 9">FP15055 ss-10</strain>
    </source>
</reference>
<dbReference type="Pfam" id="PF01565">
    <property type="entry name" value="FAD_binding_4"/>
    <property type="match status" value="1"/>
</dbReference>
<evidence type="ECO:0000256" key="4">
    <source>
        <dbReference type="ARBA" id="ARBA00022827"/>
    </source>
</evidence>
<dbReference type="InterPro" id="IPR036318">
    <property type="entry name" value="FAD-bd_PCMH-like_sf"/>
</dbReference>
<dbReference type="OrthoDB" id="407275at2759"/>
<dbReference type="InterPro" id="IPR016166">
    <property type="entry name" value="FAD-bd_PCMH"/>
</dbReference>
<evidence type="ECO:0000256" key="5">
    <source>
        <dbReference type="ARBA" id="ARBA00023002"/>
    </source>
</evidence>
<dbReference type="EMBL" id="KN880613">
    <property type="protein sequence ID" value="KIY64917.1"/>
    <property type="molecule type" value="Genomic_DNA"/>
</dbReference>
<dbReference type="SUPFAM" id="SSF56176">
    <property type="entry name" value="FAD-binding/transporter-associated domain-like"/>
    <property type="match status" value="1"/>
</dbReference>
<dbReference type="InterPro" id="IPR006093">
    <property type="entry name" value="Oxy_OxRdtase_FAD_BS"/>
</dbReference>
<organism evidence="8 9">
    <name type="scientific">Cylindrobasidium torrendii FP15055 ss-10</name>
    <dbReference type="NCBI Taxonomy" id="1314674"/>
    <lineage>
        <taxon>Eukaryota</taxon>
        <taxon>Fungi</taxon>
        <taxon>Dikarya</taxon>
        <taxon>Basidiomycota</taxon>
        <taxon>Agaricomycotina</taxon>
        <taxon>Agaricomycetes</taxon>
        <taxon>Agaricomycetidae</taxon>
        <taxon>Agaricales</taxon>
        <taxon>Marasmiineae</taxon>
        <taxon>Physalacriaceae</taxon>
        <taxon>Cylindrobasidium</taxon>
    </lineage>
</organism>
<dbReference type="AlphaFoldDB" id="A0A0D7B362"/>
<name>A0A0D7B362_9AGAR</name>
<evidence type="ECO:0000313" key="8">
    <source>
        <dbReference type="EMBL" id="KIY64917.1"/>
    </source>
</evidence>
<dbReference type="InterPro" id="IPR016169">
    <property type="entry name" value="FAD-bd_PCMH_sub2"/>
</dbReference>
<feature type="signal peptide" evidence="6">
    <location>
        <begin position="1"/>
        <end position="19"/>
    </location>
</feature>
<keyword evidence="6" id="KW-0732">Signal</keyword>
<dbReference type="InterPro" id="IPR006094">
    <property type="entry name" value="Oxid_FAD_bind_N"/>
</dbReference>
<feature type="domain" description="FAD-binding PCMH-type" evidence="7">
    <location>
        <begin position="54"/>
        <end position="226"/>
    </location>
</feature>
<feature type="chain" id="PRO_5002316914" evidence="6">
    <location>
        <begin position="20"/>
        <end position="498"/>
    </location>
</feature>
<dbReference type="PANTHER" id="PTHR42973">
    <property type="entry name" value="BINDING OXIDOREDUCTASE, PUTATIVE (AFU_ORTHOLOGUE AFUA_1G17690)-RELATED"/>
    <property type="match status" value="1"/>
</dbReference>
<dbReference type="PROSITE" id="PS51387">
    <property type="entry name" value="FAD_PCMH"/>
    <property type="match status" value="1"/>
</dbReference>
<accession>A0A0D7B362</accession>